<dbReference type="InterPro" id="IPR012337">
    <property type="entry name" value="RNaseH-like_sf"/>
</dbReference>
<dbReference type="Proteomes" id="UP000464262">
    <property type="component" value="Chromosome 2"/>
</dbReference>
<evidence type="ECO:0000259" key="4">
    <source>
        <dbReference type="SMART" id="SM00479"/>
    </source>
</evidence>
<keyword evidence="2" id="KW-0378">Hydrolase</keyword>
<dbReference type="InterPro" id="IPR036397">
    <property type="entry name" value="RNaseH_sf"/>
</dbReference>
<name>A0A7Z2T817_9VIBR</name>
<organism evidence="5 6">
    <name type="scientific">Vibrio astriarenae</name>
    <dbReference type="NCBI Taxonomy" id="1481923"/>
    <lineage>
        <taxon>Bacteria</taxon>
        <taxon>Pseudomonadati</taxon>
        <taxon>Pseudomonadota</taxon>
        <taxon>Gammaproteobacteria</taxon>
        <taxon>Vibrionales</taxon>
        <taxon>Vibrionaceae</taxon>
        <taxon>Vibrio</taxon>
    </lineage>
</organism>
<gene>
    <name evidence="5" type="ORF">GT360_21500</name>
</gene>
<keyword evidence="1" id="KW-0540">Nuclease</keyword>
<keyword evidence="3" id="KW-0269">Exonuclease</keyword>
<proteinExistence type="predicted"/>
<dbReference type="Gene3D" id="3.30.420.10">
    <property type="entry name" value="Ribonuclease H-like superfamily/Ribonuclease H"/>
    <property type="match status" value="1"/>
</dbReference>
<feature type="domain" description="Exonuclease" evidence="4">
    <location>
        <begin position="50"/>
        <end position="224"/>
    </location>
</feature>
<dbReference type="PANTHER" id="PTHR30231:SF4">
    <property type="entry name" value="PROTEIN NEN2"/>
    <property type="match status" value="1"/>
</dbReference>
<dbReference type="Pfam" id="PF00929">
    <property type="entry name" value="RNase_T"/>
    <property type="match status" value="1"/>
</dbReference>
<dbReference type="RefSeq" id="WP_164651036.1">
    <property type="nucleotide sequence ID" value="NZ_CP047476.1"/>
</dbReference>
<dbReference type="PANTHER" id="PTHR30231">
    <property type="entry name" value="DNA POLYMERASE III SUBUNIT EPSILON"/>
    <property type="match status" value="1"/>
</dbReference>
<dbReference type="GO" id="GO:0005829">
    <property type="term" value="C:cytosol"/>
    <property type="evidence" value="ECO:0007669"/>
    <property type="project" value="TreeGrafter"/>
</dbReference>
<dbReference type="GO" id="GO:0006259">
    <property type="term" value="P:DNA metabolic process"/>
    <property type="evidence" value="ECO:0007669"/>
    <property type="project" value="UniProtKB-ARBA"/>
</dbReference>
<dbReference type="GO" id="GO:0008408">
    <property type="term" value="F:3'-5' exonuclease activity"/>
    <property type="evidence" value="ECO:0007669"/>
    <property type="project" value="TreeGrafter"/>
</dbReference>
<dbReference type="KEGG" id="vas:GT360_21500"/>
<dbReference type="SUPFAM" id="SSF53098">
    <property type="entry name" value="Ribonuclease H-like"/>
    <property type="match status" value="1"/>
</dbReference>
<protein>
    <submittedName>
        <fullName evidence="5">DNA polymerase III subunit epsilon</fullName>
    </submittedName>
</protein>
<dbReference type="InterPro" id="IPR013520">
    <property type="entry name" value="Ribonucl_H"/>
</dbReference>
<keyword evidence="6" id="KW-1185">Reference proteome</keyword>
<dbReference type="GO" id="GO:0003676">
    <property type="term" value="F:nucleic acid binding"/>
    <property type="evidence" value="ECO:0007669"/>
    <property type="project" value="InterPro"/>
</dbReference>
<evidence type="ECO:0000256" key="1">
    <source>
        <dbReference type="ARBA" id="ARBA00022722"/>
    </source>
</evidence>
<dbReference type="SMART" id="SM00479">
    <property type="entry name" value="EXOIII"/>
    <property type="match status" value="1"/>
</dbReference>
<sequence length="238" mass="26957">MFKRWFGKPTQHCQEALRKTIVPKAHYSLALEEYLNSPLPLLSDAINKLEFVALDFEMTGLDANHDKILSIGLVQLNCHEINLSSSHEIYLEHGNYVKRESAEINEIVPNQLKDATDPKVALDELLNHIRGKVVIAHSACIERNFLNALTQHTHGLEKLPCHFIDTLYLEKKYSYAGQSKTHLSYQLNDLRHHYNLPDYYAHSAASDALACAELFLVQLAKLKLKSNTVLSDLTLASP</sequence>
<dbReference type="CDD" id="cd06127">
    <property type="entry name" value="DEDDh"/>
    <property type="match status" value="1"/>
</dbReference>
<dbReference type="AlphaFoldDB" id="A0A7Z2T817"/>
<evidence type="ECO:0000256" key="3">
    <source>
        <dbReference type="ARBA" id="ARBA00022839"/>
    </source>
</evidence>
<dbReference type="EMBL" id="CP047476">
    <property type="protein sequence ID" value="QIA66069.1"/>
    <property type="molecule type" value="Genomic_DNA"/>
</dbReference>
<reference evidence="5 6" key="1">
    <citation type="submission" date="2020-01" db="EMBL/GenBank/DDBJ databases">
        <title>Whole genome and functional gene identification of agarase of Vibrio HN897.</title>
        <authorList>
            <person name="Liu Y."/>
            <person name="Zhao Z."/>
        </authorList>
    </citation>
    <scope>NUCLEOTIDE SEQUENCE [LARGE SCALE GENOMIC DNA]</scope>
    <source>
        <strain evidence="5 6">HN897</strain>
    </source>
</reference>
<evidence type="ECO:0000256" key="2">
    <source>
        <dbReference type="ARBA" id="ARBA00022801"/>
    </source>
</evidence>
<evidence type="ECO:0000313" key="5">
    <source>
        <dbReference type="EMBL" id="QIA66069.1"/>
    </source>
</evidence>
<evidence type="ECO:0000313" key="6">
    <source>
        <dbReference type="Proteomes" id="UP000464262"/>
    </source>
</evidence>
<accession>A0A7Z2T817</accession>